<dbReference type="PANTHER" id="PTHR45953">
    <property type="entry name" value="IDURONATE 2-SULFATASE"/>
    <property type="match status" value="1"/>
</dbReference>
<evidence type="ECO:0000256" key="2">
    <source>
        <dbReference type="ARBA" id="ARBA00022801"/>
    </source>
</evidence>
<dbReference type="GO" id="GO:0008484">
    <property type="term" value="F:sulfuric ester hydrolase activity"/>
    <property type="evidence" value="ECO:0007669"/>
    <property type="project" value="TreeGrafter"/>
</dbReference>
<keyword evidence="5" id="KW-1185">Reference proteome</keyword>
<dbReference type="EMBL" id="QXDC01000004">
    <property type="protein sequence ID" value="RIA37105.1"/>
    <property type="molecule type" value="Genomic_DNA"/>
</dbReference>
<name>A0A397NQR5_9SPHN</name>
<dbReference type="GO" id="GO:0005737">
    <property type="term" value="C:cytoplasm"/>
    <property type="evidence" value="ECO:0007669"/>
    <property type="project" value="TreeGrafter"/>
</dbReference>
<feature type="domain" description="Sulfatase N-terminal" evidence="3">
    <location>
        <begin position="50"/>
        <end position="389"/>
    </location>
</feature>
<dbReference type="GO" id="GO:0046872">
    <property type="term" value="F:metal ion binding"/>
    <property type="evidence" value="ECO:0007669"/>
    <property type="project" value="UniProtKB-KW"/>
</dbReference>
<evidence type="ECO:0000313" key="5">
    <source>
        <dbReference type="Proteomes" id="UP000266568"/>
    </source>
</evidence>
<dbReference type="RefSeq" id="WP_119036482.1">
    <property type="nucleotide sequence ID" value="NZ_QXDC01000004.1"/>
</dbReference>
<dbReference type="Proteomes" id="UP000266568">
    <property type="component" value="Unassembled WGS sequence"/>
</dbReference>
<dbReference type="Pfam" id="PF00884">
    <property type="entry name" value="Sulfatase"/>
    <property type="match status" value="1"/>
</dbReference>
<keyword evidence="1" id="KW-0479">Metal-binding</keyword>
<dbReference type="InterPro" id="IPR000917">
    <property type="entry name" value="Sulfatase_N"/>
</dbReference>
<dbReference type="PROSITE" id="PS51318">
    <property type="entry name" value="TAT"/>
    <property type="match status" value="1"/>
</dbReference>
<gene>
    <name evidence="4" type="ORF">DFR49_2980</name>
</gene>
<sequence length="553" mass="61947">MERRDFLRQVSGGALATVLAGGTGMAAAAAPGARAQRAPARRKAGAAGRPNVIILITDQTSAGLTKRSGYKFDTSPTLDRLAANGVDFRRAYCTIPACVPSRTSMLTGRWPQATRVRMNLDPQDAFFSQDVYQVAHDQGYRTALCGKNHTYKTAQGVDFWRQYDHNKGYKAPGASADIAGFEKWMDELDFNVALEPAPFPLETQLPYRIVSDAIEFMRTTRDQPFFMQVSIPEPHDPEQVPHPYWDMFPPDEIPERCAGREALERLGYRANWLDRLQRAGFPDTEKVWRRYVSNYIGALRMIDDQVARMLDFMDKQGLLDNTIIVRVADHGDYLMEYGLARKGVGLPELLTHIPMIWNGPGIKPRPEVGETAFVSMADVMPTICEAMGAEIPPGVQGRSLLPLLKGEDFPAEEFRSITAQVGVGGLYYDEKDDIPVTVSRGTGGHWDELNGITQSGNAQMVRMGDWKLIYDMMGYGQLYNLKTDPCELTNLFNQPQHAADQATMMAELAMWTIRNQDSLPTGPQNNKYRTKWARPHNWYAPYRHGTAPTAFIP</sequence>
<dbReference type="AlphaFoldDB" id="A0A397NQR5"/>
<accession>A0A397NQR5</accession>
<protein>
    <submittedName>
        <fullName evidence="4">Arylsulfatase A-like enzyme</fullName>
    </submittedName>
</protein>
<dbReference type="OrthoDB" id="9795675at2"/>
<keyword evidence="2" id="KW-0378">Hydrolase</keyword>
<dbReference type="PANTHER" id="PTHR45953:SF1">
    <property type="entry name" value="IDURONATE 2-SULFATASE"/>
    <property type="match status" value="1"/>
</dbReference>
<evidence type="ECO:0000259" key="3">
    <source>
        <dbReference type="Pfam" id="PF00884"/>
    </source>
</evidence>
<comment type="caution">
    <text evidence="4">The sequence shown here is derived from an EMBL/GenBank/DDBJ whole genome shotgun (WGS) entry which is preliminary data.</text>
</comment>
<dbReference type="Gene3D" id="3.40.720.10">
    <property type="entry name" value="Alkaline Phosphatase, subunit A"/>
    <property type="match status" value="1"/>
</dbReference>
<dbReference type="InterPro" id="IPR017850">
    <property type="entry name" value="Alkaline_phosphatase_core_sf"/>
</dbReference>
<dbReference type="SUPFAM" id="SSF53649">
    <property type="entry name" value="Alkaline phosphatase-like"/>
    <property type="match status" value="1"/>
</dbReference>
<dbReference type="InterPro" id="IPR006311">
    <property type="entry name" value="TAT_signal"/>
</dbReference>
<proteinExistence type="predicted"/>
<evidence type="ECO:0000256" key="1">
    <source>
        <dbReference type="ARBA" id="ARBA00022723"/>
    </source>
</evidence>
<evidence type="ECO:0000313" key="4">
    <source>
        <dbReference type="EMBL" id="RIA37105.1"/>
    </source>
</evidence>
<organism evidence="4 5">
    <name type="scientific">Hephaestia caeni</name>
    <dbReference type="NCBI Taxonomy" id="645617"/>
    <lineage>
        <taxon>Bacteria</taxon>
        <taxon>Pseudomonadati</taxon>
        <taxon>Pseudomonadota</taxon>
        <taxon>Alphaproteobacteria</taxon>
        <taxon>Sphingomonadales</taxon>
        <taxon>Sphingomonadaceae</taxon>
        <taxon>Hephaestia</taxon>
    </lineage>
</organism>
<reference evidence="4 5" key="1">
    <citation type="submission" date="2018-08" db="EMBL/GenBank/DDBJ databases">
        <title>Genomic Encyclopedia of Type Strains, Phase IV (KMG-IV): sequencing the most valuable type-strain genomes for metagenomic binning, comparative biology and taxonomic classification.</title>
        <authorList>
            <person name="Goeker M."/>
        </authorList>
    </citation>
    <scope>NUCLEOTIDE SEQUENCE [LARGE SCALE GENOMIC DNA]</scope>
    <source>
        <strain evidence="4 5">DSM 25527</strain>
    </source>
</reference>